<feature type="transmembrane region" description="Helical" evidence="1">
    <location>
        <begin position="38"/>
        <end position="60"/>
    </location>
</feature>
<keyword evidence="1" id="KW-1133">Transmembrane helix</keyword>
<reference evidence="3" key="1">
    <citation type="journal article" date="2019" name="Int. J. Syst. Evol. Microbiol.">
        <title>The Global Catalogue of Microorganisms (GCM) 10K type strain sequencing project: providing services to taxonomists for standard genome sequencing and annotation.</title>
        <authorList>
            <consortium name="The Broad Institute Genomics Platform"/>
            <consortium name="The Broad Institute Genome Sequencing Center for Infectious Disease"/>
            <person name="Wu L."/>
            <person name="Ma J."/>
        </authorList>
    </citation>
    <scope>NUCLEOTIDE SEQUENCE [LARGE SCALE GENOMIC DNA]</scope>
    <source>
        <strain evidence="3">CCUG 61485</strain>
    </source>
</reference>
<keyword evidence="1" id="KW-0472">Membrane</keyword>
<name>A0ABW3XZS0_9FLAO</name>
<evidence type="ECO:0000256" key="1">
    <source>
        <dbReference type="SAM" id="Phobius"/>
    </source>
</evidence>
<organism evidence="2 3">
    <name type="scientific">Namhaeicola litoreus</name>
    <dbReference type="NCBI Taxonomy" id="1052145"/>
    <lineage>
        <taxon>Bacteria</taxon>
        <taxon>Pseudomonadati</taxon>
        <taxon>Bacteroidota</taxon>
        <taxon>Flavobacteriia</taxon>
        <taxon>Flavobacteriales</taxon>
        <taxon>Flavobacteriaceae</taxon>
        <taxon>Namhaeicola</taxon>
    </lineage>
</organism>
<dbReference type="EMBL" id="JBHTMY010000001">
    <property type="protein sequence ID" value="MFD1314170.1"/>
    <property type="molecule type" value="Genomic_DNA"/>
</dbReference>
<evidence type="ECO:0000313" key="3">
    <source>
        <dbReference type="Proteomes" id="UP001597201"/>
    </source>
</evidence>
<evidence type="ECO:0000313" key="2">
    <source>
        <dbReference type="EMBL" id="MFD1314170.1"/>
    </source>
</evidence>
<keyword evidence="3" id="KW-1185">Reference proteome</keyword>
<keyword evidence="1" id="KW-0812">Transmembrane</keyword>
<proteinExistence type="predicted"/>
<dbReference type="Proteomes" id="UP001597201">
    <property type="component" value="Unassembled WGS sequence"/>
</dbReference>
<feature type="transmembrane region" description="Helical" evidence="1">
    <location>
        <begin position="6"/>
        <end position="26"/>
    </location>
</feature>
<dbReference type="RefSeq" id="WP_377175518.1">
    <property type="nucleotide sequence ID" value="NZ_JBHTMY010000001.1"/>
</dbReference>
<gene>
    <name evidence="2" type="ORF">ACFQ39_00955</name>
</gene>
<accession>A0ABW3XZS0</accession>
<comment type="caution">
    <text evidence="2">The sequence shown here is derived from an EMBL/GenBank/DDBJ whole genome shotgun (WGS) entry which is preliminary data.</text>
</comment>
<sequence length="62" mass="7224">MFSQGQITFGIVFAIAFIIAMIFSYRKDIKLHKYYYKNVWVVGLGVILAIILFATITFWLND</sequence>
<protein>
    <submittedName>
        <fullName evidence="2">Uncharacterized protein</fullName>
    </submittedName>
</protein>